<dbReference type="GO" id="GO:0016787">
    <property type="term" value="F:hydrolase activity"/>
    <property type="evidence" value="ECO:0007669"/>
    <property type="project" value="UniProtKB-KW"/>
</dbReference>
<organism evidence="3 4">
    <name type="scientific">Alteraurantiacibacter palmitatis</name>
    <dbReference type="NCBI Taxonomy" id="2054628"/>
    <lineage>
        <taxon>Bacteria</taxon>
        <taxon>Pseudomonadati</taxon>
        <taxon>Pseudomonadota</taxon>
        <taxon>Alphaproteobacteria</taxon>
        <taxon>Sphingomonadales</taxon>
        <taxon>Erythrobacteraceae</taxon>
        <taxon>Alteraurantiacibacter</taxon>
    </lineage>
</organism>
<evidence type="ECO:0000313" key="3">
    <source>
        <dbReference type="EMBL" id="MFC3096526.1"/>
    </source>
</evidence>
<proteinExistence type="predicted"/>
<dbReference type="Pfam" id="PF07859">
    <property type="entry name" value="Abhydrolase_3"/>
    <property type="match status" value="1"/>
</dbReference>
<dbReference type="RefSeq" id="WP_336925023.1">
    <property type="nucleotide sequence ID" value="NZ_JBANRO010000002.1"/>
</dbReference>
<comment type="caution">
    <text evidence="3">The sequence shown here is derived from an EMBL/GenBank/DDBJ whole genome shotgun (WGS) entry which is preliminary data.</text>
</comment>
<name>A0ABV7E4L5_9SPHN</name>
<keyword evidence="1 3" id="KW-0378">Hydrolase</keyword>
<dbReference type="InterPro" id="IPR050300">
    <property type="entry name" value="GDXG_lipolytic_enzyme"/>
</dbReference>
<dbReference type="SUPFAM" id="SSF53474">
    <property type="entry name" value="alpha/beta-Hydrolases"/>
    <property type="match status" value="1"/>
</dbReference>
<accession>A0ABV7E4L5</accession>
<dbReference type="Proteomes" id="UP001595456">
    <property type="component" value="Unassembled WGS sequence"/>
</dbReference>
<dbReference type="InterPro" id="IPR013094">
    <property type="entry name" value="AB_hydrolase_3"/>
</dbReference>
<evidence type="ECO:0000259" key="2">
    <source>
        <dbReference type="Pfam" id="PF07859"/>
    </source>
</evidence>
<evidence type="ECO:0000313" key="4">
    <source>
        <dbReference type="Proteomes" id="UP001595456"/>
    </source>
</evidence>
<dbReference type="PROSITE" id="PS51318">
    <property type="entry name" value="TAT"/>
    <property type="match status" value="1"/>
</dbReference>
<dbReference type="PANTHER" id="PTHR48081:SF8">
    <property type="entry name" value="ALPHA_BETA HYDROLASE FOLD-3 DOMAIN-CONTAINING PROTEIN-RELATED"/>
    <property type="match status" value="1"/>
</dbReference>
<keyword evidence="4" id="KW-1185">Reference proteome</keyword>
<dbReference type="InterPro" id="IPR029058">
    <property type="entry name" value="AB_hydrolase_fold"/>
</dbReference>
<dbReference type="Gene3D" id="3.40.50.1820">
    <property type="entry name" value="alpha/beta hydrolase"/>
    <property type="match status" value="1"/>
</dbReference>
<protein>
    <submittedName>
        <fullName evidence="3">Alpha/beta hydrolase</fullName>
    </submittedName>
</protein>
<evidence type="ECO:0000256" key="1">
    <source>
        <dbReference type="ARBA" id="ARBA00022801"/>
    </source>
</evidence>
<dbReference type="EMBL" id="JBHRST010000001">
    <property type="protein sequence ID" value="MFC3096526.1"/>
    <property type="molecule type" value="Genomic_DNA"/>
</dbReference>
<dbReference type="InterPro" id="IPR006311">
    <property type="entry name" value="TAT_signal"/>
</dbReference>
<reference evidence="4" key="1">
    <citation type="journal article" date="2019" name="Int. J. Syst. Evol. Microbiol.">
        <title>The Global Catalogue of Microorganisms (GCM) 10K type strain sequencing project: providing services to taxonomists for standard genome sequencing and annotation.</title>
        <authorList>
            <consortium name="The Broad Institute Genomics Platform"/>
            <consortium name="The Broad Institute Genome Sequencing Center for Infectious Disease"/>
            <person name="Wu L."/>
            <person name="Ma J."/>
        </authorList>
    </citation>
    <scope>NUCLEOTIDE SEQUENCE [LARGE SCALE GENOMIC DNA]</scope>
    <source>
        <strain evidence="4">KCTC 52607</strain>
    </source>
</reference>
<sequence length="367" mass="39227">MRIEGMTLSRRDFGGLGLMSLAAAMLAKPGLAFAAASQGEWNAHSLSVAERLRSIAPELRPAARRMIENGFPPITEEVLQAIAQTPMQVQPMPDIAADIPVYEHRVPAAGSLPEALVFVINSEPTLARPAILHIHGGGHVVGSARGEIPLLQETARDLDCTLVSVEYHLSPLVRYTTSTEENYAALLWLHRNAAALGVDAERIAVMGESAGGGHAAILAIKARDRGEVPLLFQSLVYPMLDDRTGSTRAVPAHIATVGWSPPENRLGWRSFLGMEPGSAHIPAEAAPARLTDFRGLPPAWIGVGSVDLFASEDIDYARKLVEADVPTELLVVPGGFHGFDRIAAETAAAQAFTRSKLNALRRAFANG</sequence>
<gene>
    <name evidence="3" type="ORF">ACFODU_01765</name>
</gene>
<feature type="domain" description="Alpha/beta hydrolase fold-3" evidence="2">
    <location>
        <begin position="131"/>
        <end position="339"/>
    </location>
</feature>
<dbReference type="PANTHER" id="PTHR48081">
    <property type="entry name" value="AB HYDROLASE SUPERFAMILY PROTEIN C4A8.06C"/>
    <property type="match status" value="1"/>
</dbReference>